<name>A0A1R1PF09_ZANCU</name>
<evidence type="ECO:0000259" key="7">
    <source>
        <dbReference type="PROSITE" id="PS50994"/>
    </source>
</evidence>
<dbReference type="PANTHER" id="PTHR37984">
    <property type="entry name" value="PROTEIN CBG26694"/>
    <property type="match status" value="1"/>
</dbReference>
<keyword evidence="4" id="KW-0255">Endonuclease</keyword>
<keyword evidence="3" id="KW-0540">Nuclease</keyword>
<dbReference type="Gene3D" id="3.30.420.10">
    <property type="entry name" value="Ribonuclease H-like superfamily/Ribonuclease H"/>
    <property type="match status" value="1"/>
</dbReference>
<dbReference type="Pfam" id="PF00665">
    <property type="entry name" value="rve"/>
    <property type="match status" value="1"/>
</dbReference>
<dbReference type="InterPro" id="IPR041373">
    <property type="entry name" value="RT_RNaseH"/>
</dbReference>
<dbReference type="Pfam" id="PF17917">
    <property type="entry name" value="RT_RNaseH"/>
    <property type="match status" value="1"/>
</dbReference>
<dbReference type="GO" id="GO:0003676">
    <property type="term" value="F:nucleic acid binding"/>
    <property type="evidence" value="ECO:0007669"/>
    <property type="project" value="InterPro"/>
</dbReference>
<keyword evidence="9" id="KW-1185">Reference proteome</keyword>
<dbReference type="FunFam" id="3.30.420.10:FF:000032">
    <property type="entry name" value="Retrovirus-related Pol polyprotein from transposon 297-like Protein"/>
    <property type="match status" value="1"/>
</dbReference>
<dbReference type="Gene3D" id="3.10.20.370">
    <property type="match status" value="1"/>
</dbReference>
<evidence type="ECO:0000313" key="9">
    <source>
        <dbReference type="Proteomes" id="UP000188320"/>
    </source>
</evidence>
<keyword evidence="6" id="KW-0695">RNA-directed DNA polymerase</keyword>
<dbReference type="GO" id="GO:0015074">
    <property type="term" value="P:DNA integration"/>
    <property type="evidence" value="ECO:0007669"/>
    <property type="project" value="InterPro"/>
</dbReference>
<dbReference type="InterPro" id="IPR021109">
    <property type="entry name" value="Peptidase_aspartic_dom_sf"/>
</dbReference>
<dbReference type="EMBL" id="LSSK01001531">
    <property type="protein sequence ID" value="OMH79509.1"/>
    <property type="molecule type" value="Genomic_DNA"/>
</dbReference>
<dbReference type="GO" id="GO:0004519">
    <property type="term" value="F:endonuclease activity"/>
    <property type="evidence" value="ECO:0007669"/>
    <property type="project" value="UniProtKB-KW"/>
</dbReference>
<dbReference type="GO" id="GO:0016787">
    <property type="term" value="F:hydrolase activity"/>
    <property type="evidence" value="ECO:0007669"/>
    <property type="project" value="UniProtKB-KW"/>
</dbReference>
<keyword evidence="2" id="KW-0548">Nucleotidyltransferase</keyword>
<evidence type="ECO:0000313" key="8">
    <source>
        <dbReference type="EMBL" id="OMH79509.1"/>
    </source>
</evidence>
<dbReference type="CDD" id="cd09274">
    <property type="entry name" value="RNase_HI_RT_Ty3"/>
    <property type="match status" value="1"/>
</dbReference>
<reference evidence="9" key="1">
    <citation type="submission" date="2017-01" db="EMBL/GenBank/DDBJ databases">
        <authorList>
            <person name="Wang Y."/>
            <person name="White M."/>
            <person name="Kvist S."/>
            <person name="Moncalvo J.-M."/>
        </authorList>
    </citation>
    <scope>NUCLEOTIDE SEQUENCE [LARGE SCALE GENOMIC DNA]</scope>
    <source>
        <strain evidence="9">COL-18-3</strain>
    </source>
</reference>
<organism evidence="8 9">
    <name type="scientific">Zancudomyces culisetae</name>
    <name type="common">Gut fungus</name>
    <name type="synonym">Smittium culisetae</name>
    <dbReference type="NCBI Taxonomy" id="1213189"/>
    <lineage>
        <taxon>Eukaryota</taxon>
        <taxon>Fungi</taxon>
        <taxon>Fungi incertae sedis</taxon>
        <taxon>Zoopagomycota</taxon>
        <taxon>Kickxellomycotina</taxon>
        <taxon>Harpellomycetes</taxon>
        <taxon>Harpellales</taxon>
        <taxon>Legeriomycetaceae</taxon>
        <taxon>Zancudomyces</taxon>
    </lineage>
</organism>
<dbReference type="Gene3D" id="2.40.70.10">
    <property type="entry name" value="Acid Proteases"/>
    <property type="match status" value="1"/>
</dbReference>
<evidence type="ECO:0000256" key="1">
    <source>
        <dbReference type="ARBA" id="ARBA00022679"/>
    </source>
</evidence>
<dbReference type="Proteomes" id="UP000188320">
    <property type="component" value="Unassembled WGS sequence"/>
</dbReference>
<dbReference type="OrthoDB" id="4096693at2759"/>
<evidence type="ECO:0000256" key="4">
    <source>
        <dbReference type="ARBA" id="ARBA00022759"/>
    </source>
</evidence>
<dbReference type="AlphaFoldDB" id="A0A1R1PF09"/>
<protein>
    <submittedName>
        <fullName evidence="8">Transposon Ty3-G Gag-Pol polyprotein</fullName>
    </submittedName>
</protein>
<dbReference type="Pfam" id="PF08284">
    <property type="entry name" value="RVP_2"/>
    <property type="match status" value="1"/>
</dbReference>
<proteinExistence type="predicted"/>
<dbReference type="InterPro" id="IPR012337">
    <property type="entry name" value="RNaseH-like_sf"/>
</dbReference>
<dbReference type="SUPFAM" id="SSF56672">
    <property type="entry name" value="DNA/RNA polymerases"/>
    <property type="match status" value="1"/>
</dbReference>
<evidence type="ECO:0000256" key="2">
    <source>
        <dbReference type="ARBA" id="ARBA00022695"/>
    </source>
</evidence>
<dbReference type="SUPFAM" id="SSF53098">
    <property type="entry name" value="Ribonuclease H-like"/>
    <property type="match status" value="1"/>
</dbReference>
<evidence type="ECO:0000256" key="3">
    <source>
        <dbReference type="ARBA" id="ARBA00022722"/>
    </source>
</evidence>
<sequence>MTLVEKFNSEIDNPEDWIDSYSLSARLRNWSDEDLIKYLPAHLGNREKIWYIRQKSTFTDWNSVVSSFNKKFINKIKAHQSIETLKSICQSGYNSVDEFEYALEIALQKSGITDDKHKVNWLISALSPKYKARVLESNYQEWDTIINAINLDIDTPSYNSTDIAETNSSTSKSYRLTGPGKPIKEMTDQKIGYDEMISKIEEWSINLLSKVEEVVEKKIDIAISKSMQQRYQRPPYCSICRTTGHYKSQCTKIGTTKTDEVQSKKEISTIELLPVDDTDIDTDDTPDNDVYLVQRQKAKSNNSKPYIIDNKPVRKMKPVIIKPEATITDNVVDMDMEVTPEVTIVNKKQKTIQRIIENVEPFNLQSEFNQFYPKISLPQLIAVSPTIATEFNSLSKKIKKQEVNEIRILPQKISNCRVMVTVFNKNYWAVVDSGAACSVTTPSMVEQWGIEPEGWHRQVLVTADGTKHLTEGVMNKVPITIGNHLLEAELIVMNRKGSTLILGTDWLYRHHGIIDPRSRELKIHTHSEILVIPMKILAEDTTYWPQETELYFMVKSDNGVESDNKQIEDERFIKLREQYADIFVEDIGELTQTNLTEHSIELTDYTPIKQRPYRIPYHMQEKVRNEKENTWKWSIEQENAVNLLKQSLCTAPTLAHPNWDSEFILTTDASIEGVGAILSQSSELGERPICFASKTTNKHERNYSITHLEGLAVIWGVKKFKHYLWGRHFTIRTDHKALLNLFNGKDIAGRVARWAMILRNYDYTIVHCKGKSNPADALSRLEPTTSVEEVIDVFAVTKISNETILEYLLNNRYPEQSDEVSKKKINYLSKKFKLINNKLFKLCKGVWKEVLLRNNITEKVKEIHDESHQGIENTWRRIAEKYTGNDLFKTVKKVVKECLVCQRYIGNRNRNNELQPIYVHKPFGIFGLDAVGPISPVSAQGNRYILTGIDYFTRWPVAEAVENIKSDTIINFIITHIVQYYGTPDQIITDRGSGFISEAADTVYKYLGIKHTPSTPYRPQSNGQVERLNQTLKNTLARQCKADKNNWDSYLWKSLLVIRTMRNKSTGMSPAELLYGVKLSTPALWSPPAEISDLDLAIQERIAAINTSIPELRSIGYQKSVKAKQNMKLIYDRRVRLVNFKVDEMVLKLIEHVTDKFQEVWEGPYRVLKKLNLGAYLIADSDGNRDIVNGDSLKSFFHSNRMVPEVTTQLRSKLQRFKNPVRPIWDGGSVA</sequence>
<dbReference type="CDD" id="cd00303">
    <property type="entry name" value="retropepsin_like"/>
    <property type="match status" value="1"/>
</dbReference>
<dbReference type="InterPro" id="IPR041588">
    <property type="entry name" value="Integrase_H2C2"/>
</dbReference>
<gene>
    <name evidence="8" type="ORF">AX774_g7074</name>
</gene>
<dbReference type="GO" id="GO:0005634">
    <property type="term" value="C:nucleus"/>
    <property type="evidence" value="ECO:0007669"/>
    <property type="project" value="UniProtKB-ARBA"/>
</dbReference>
<dbReference type="InterPro" id="IPR050951">
    <property type="entry name" value="Retrovirus_Pol_polyprotein"/>
</dbReference>
<dbReference type="InterPro" id="IPR036397">
    <property type="entry name" value="RNaseH_sf"/>
</dbReference>
<dbReference type="Pfam" id="PF17921">
    <property type="entry name" value="Integrase_H2C2"/>
    <property type="match status" value="1"/>
</dbReference>
<dbReference type="Gene3D" id="1.10.340.70">
    <property type="match status" value="1"/>
</dbReference>
<dbReference type="InterPro" id="IPR043502">
    <property type="entry name" value="DNA/RNA_pol_sf"/>
</dbReference>
<evidence type="ECO:0000256" key="5">
    <source>
        <dbReference type="ARBA" id="ARBA00022801"/>
    </source>
</evidence>
<dbReference type="GO" id="GO:0003964">
    <property type="term" value="F:RNA-directed DNA polymerase activity"/>
    <property type="evidence" value="ECO:0007669"/>
    <property type="project" value="UniProtKB-KW"/>
</dbReference>
<dbReference type="PANTHER" id="PTHR37984:SF5">
    <property type="entry name" value="PROTEIN NYNRIN-LIKE"/>
    <property type="match status" value="1"/>
</dbReference>
<dbReference type="FunFam" id="3.10.20.370:FF:000001">
    <property type="entry name" value="Retrovirus-related Pol polyprotein from transposon 17.6-like protein"/>
    <property type="match status" value="1"/>
</dbReference>
<accession>A0A1R1PF09</accession>
<feature type="domain" description="Integrase catalytic" evidence="7">
    <location>
        <begin position="918"/>
        <end position="1078"/>
    </location>
</feature>
<evidence type="ECO:0000256" key="6">
    <source>
        <dbReference type="ARBA" id="ARBA00022918"/>
    </source>
</evidence>
<dbReference type="PROSITE" id="PS50994">
    <property type="entry name" value="INTEGRASE"/>
    <property type="match status" value="1"/>
</dbReference>
<keyword evidence="1" id="KW-0808">Transferase</keyword>
<dbReference type="SUPFAM" id="SSF50630">
    <property type="entry name" value="Acid proteases"/>
    <property type="match status" value="1"/>
</dbReference>
<keyword evidence="5" id="KW-0378">Hydrolase</keyword>
<comment type="caution">
    <text evidence="8">The sequence shown here is derived from an EMBL/GenBank/DDBJ whole genome shotgun (WGS) entry which is preliminary data.</text>
</comment>
<dbReference type="InterPro" id="IPR001584">
    <property type="entry name" value="Integrase_cat-core"/>
</dbReference>